<evidence type="ECO:0000313" key="12">
    <source>
        <dbReference type="EMBL" id="TNG90396.1"/>
    </source>
</evidence>
<evidence type="ECO:0000256" key="8">
    <source>
        <dbReference type="ARBA" id="ARBA00022840"/>
    </source>
</evidence>
<comment type="subcellular location">
    <subcellularLocation>
        <location evidence="1">Cytoplasm</location>
    </subcellularLocation>
</comment>
<protein>
    <recommendedName>
        <fullName evidence="3">tRNA threonylcarbamoyladenosine biosynthesis protein TsaE</fullName>
    </recommendedName>
    <alternativeName>
        <fullName evidence="10">t(6)A37 threonylcarbamoyladenosine biosynthesis protein TsaE</fullName>
    </alternativeName>
</protein>
<dbReference type="Pfam" id="PF02367">
    <property type="entry name" value="TsaE"/>
    <property type="match status" value="1"/>
</dbReference>
<evidence type="ECO:0000313" key="14">
    <source>
        <dbReference type="Proteomes" id="UP000305526"/>
    </source>
</evidence>
<evidence type="ECO:0000313" key="11">
    <source>
        <dbReference type="EMBL" id="TCV83222.1"/>
    </source>
</evidence>
<dbReference type="Proteomes" id="UP000305526">
    <property type="component" value="Unassembled WGS sequence"/>
</dbReference>
<comment type="caution">
    <text evidence="11">The sequence shown here is derived from an EMBL/GenBank/DDBJ whole genome shotgun (WGS) entry which is preliminary data.</text>
</comment>
<dbReference type="Proteomes" id="UP000294619">
    <property type="component" value="Unassembled WGS sequence"/>
</dbReference>
<proteinExistence type="inferred from homology"/>
<dbReference type="InterPro" id="IPR027417">
    <property type="entry name" value="P-loop_NTPase"/>
</dbReference>
<dbReference type="PANTHER" id="PTHR33540:SF2">
    <property type="entry name" value="TRNA THREONYLCARBAMOYLADENOSINE BIOSYNTHESIS PROTEIN TSAE"/>
    <property type="match status" value="1"/>
</dbReference>
<dbReference type="EMBL" id="VDGV01000081">
    <property type="protein sequence ID" value="TNG90396.1"/>
    <property type="molecule type" value="Genomic_DNA"/>
</dbReference>
<dbReference type="EMBL" id="SMCP01000016">
    <property type="protein sequence ID" value="TCV83222.1"/>
    <property type="molecule type" value="Genomic_DNA"/>
</dbReference>
<evidence type="ECO:0000256" key="6">
    <source>
        <dbReference type="ARBA" id="ARBA00022723"/>
    </source>
</evidence>
<gene>
    <name evidence="12" type="primary">tsaE</name>
    <name evidence="11" type="ORF">EDC16_11611</name>
    <name evidence="12" type="ORF">FHQ21_09160</name>
</gene>
<evidence type="ECO:0000256" key="5">
    <source>
        <dbReference type="ARBA" id="ARBA00022694"/>
    </source>
</evidence>
<evidence type="ECO:0000313" key="13">
    <source>
        <dbReference type="Proteomes" id="UP000294619"/>
    </source>
</evidence>
<keyword evidence="8" id="KW-0067">ATP-binding</keyword>
<dbReference type="NCBIfam" id="TIGR00150">
    <property type="entry name" value="T6A_YjeE"/>
    <property type="match status" value="1"/>
</dbReference>
<keyword evidence="7" id="KW-0547">Nucleotide-binding</keyword>
<sequence>MPLLHNPTYTTQFDNEAQLLEFAAHLSHLLTQSSALEQNNGFVVYLYGDLGAGKTTFSRGIIQAMGHSGNVKSPTYTLVEEYHLATAAIYHFDLYRLADPEELEFMGIRDYFQSGSLLLLEWPDKGGGMIPTADLSLRLSYLAQGRELSLTAHSAIAQQIICQLP</sequence>
<reference evidence="12 14" key="2">
    <citation type="submission" date="2019-05" db="EMBL/GenBank/DDBJ databases">
        <title>Pasteurellaceae isolates from reptiles.</title>
        <authorList>
            <person name="Bojesen A.M."/>
            <person name="Lund E."/>
        </authorList>
    </citation>
    <scope>NUCLEOTIDE SEQUENCE [LARGE SCALE GENOMIC DNA]</scope>
    <source>
        <strain evidence="12 14">ELNT2x</strain>
    </source>
</reference>
<dbReference type="RefSeq" id="WP_132968137.1">
    <property type="nucleotide sequence ID" value="NZ_LEKL01000032.1"/>
</dbReference>
<evidence type="ECO:0000256" key="10">
    <source>
        <dbReference type="ARBA" id="ARBA00032441"/>
    </source>
</evidence>
<evidence type="ECO:0000256" key="9">
    <source>
        <dbReference type="ARBA" id="ARBA00022842"/>
    </source>
</evidence>
<dbReference type="InterPro" id="IPR003442">
    <property type="entry name" value="T6A_TsaE"/>
</dbReference>
<keyword evidence="6" id="KW-0479">Metal-binding</keyword>
<comment type="similarity">
    <text evidence="2">Belongs to the TsaE family.</text>
</comment>
<keyword evidence="14" id="KW-1185">Reference proteome</keyword>
<dbReference type="Gene3D" id="3.40.50.300">
    <property type="entry name" value="P-loop containing nucleotide triphosphate hydrolases"/>
    <property type="match status" value="1"/>
</dbReference>
<dbReference type="PANTHER" id="PTHR33540">
    <property type="entry name" value="TRNA THREONYLCARBAMOYLADENOSINE BIOSYNTHESIS PROTEIN TSAE"/>
    <property type="match status" value="1"/>
</dbReference>
<evidence type="ECO:0000256" key="1">
    <source>
        <dbReference type="ARBA" id="ARBA00004496"/>
    </source>
</evidence>
<accession>A0A4R3XW44</accession>
<keyword evidence="9" id="KW-0460">Magnesium</keyword>
<evidence type="ECO:0000256" key="4">
    <source>
        <dbReference type="ARBA" id="ARBA00022490"/>
    </source>
</evidence>
<reference evidence="11 13" key="1">
    <citation type="submission" date="2019-03" db="EMBL/GenBank/DDBJ databases">
        <title>Genomic Encyclopedia of Type Strains, Phase IV (KMG-IV): sequencing the most valuable type-strain genomes for metagenomic binning, comparative biology and taxonomic classification.</title>
        <authorList>
            <person name="Goeker M."/>
        </authorList>
    </citation>
    <scope>NUCLEOTIDE SEQUENCE [LARGE SCALE GENOMIC DNA]</scope>
    <source>
        <strain evidence="11 13">DSM 28140</strain>
    </source>
</reference>
<dbReference type="GO" id="GO:0002949">
    <property type="term" value="P:tRNA threonylcarbamoyladenosine modification"/>
    <property type="evidence" value="ECO:0007669"/>
    <property type="project" value="InterPro"/>
</dbReference>
<dbReference type="AlphaFoldDB" id="A0A4R3XW44"/>
<keyword evidence="5" id="KW-0819">tRNA processing</keyword>
<organism evidence="11 13">
    <name type="scientific">Testudinibacter aquarius</name>
    <dbReference type="NCBI Taxonomy" id="1524974"/>
    <lineage>
        <taxon>Bacteria</taxon>
        <taxon>Pseudomonadati</taxon>
        <taxon>Pseudomonadota</taxon>
        <taxon>Gammaproteobacteria</taxon>
        <taxon>Pasteurellales</taxon>
        <taxon>Pasteurellaceae</taxon>
        <taxon>Testudinibacter</taxon>
    </lineage>
</organism>
<keyword evidence="4" id="KW-0963">Cytoplasm</keyword>
<dbReference type="SUPFAM" id="SSF52540">
    <property type="entry name" value="P-loop containing nucleoside triphosphate hydrolases"/>
    <property type="match status" value="1"/>
</dbReference>
<dbReference type="GO" id="GO:0046872">
    <property type="term" value="F:metal ion binding"/>
    <property type="evidence" value="ECO:0007669"/>
    <property type="project" value="UniProtKB-KW"/>
</dbReference>
<name>A0A4R3XW44_9PAST</name>
<dbReference type="GO" id="GO:0005524">
    <property type="term" value="F:ATP binding"/>
    <property type="evidence" value="ECO:0007669"/>
    <property type="project" value="UniProtKB-KW"/>
</dbReference>
<evidence type="ECO:0000256" key="2">
    <source>
        <dbReference type="ARBA" id="ARBA00007599"/>
    </source>
</evidence>
<evidence type="ECO:0000256" key="7">
    <source>
        <dbReference type="ARBA" id="ARBA00022741"/>
    </source>
</evidence>
<dbReference type="GO" id="GO:0005737">
    <property type="term" value="C:cytoplasm"/>
    <property type="evidence" value="ECO:0007669"/>
    <property type="project" value="UniProtKB-SubCell"/>
</dbReference>
<evidence type="ECO:0000256" key="3">
    <source>
        <dbReference type="ARBA" id="ARBA00019010"/>
    </source>
</evidence>